<dbReference type="PANTHER" id="PTHR42080:SF3">
    <property type="entry name" value="SRR1-LIKE DOMAIN-CONTAINING PROTEIN"/>
    <property type="match status" value="1"/>
</dbReference>
<dbReference type="PANTHER" id="PTHR42080">
    <property type="entry name" value="SRR1 DOMAIN-CONTAINING PROTEIN"/>
    <property type="match status" value="1"/>
</dbReference>
<reference evidence="3" key="1">
    <citation type="submission" date="2023-06" db="EMBL/GenBank/DDBJ databases">
        <title>Genome-scale phylogeny and comparative genomics of the fungal order Sordariales.</title>
        <authorList>
            <consortium name="Lawrence Berkeley National Laboratory"/>
            <person name="Hensen N."/>
            <person name="Bonometti L."/>
            <person name="Westerberg I."/>
            <person name="Brannstrom I.O."/>
            <person name="Guillou S."/>
            <person name="Cros-Aarteil S."/>
            <person name="Calhoun S."/>
            <person name="Haridas S."/>
            <person name="Kuo A."/>
            <person name="Mondo S."/>
            <person name="Pangilinan J."/>
            <person name="Riley R."/>
            <person name="LaButti K."/>
            <person name="Andreopoulos B."/>
            <person name="Lipzen A."/>
            <person name="Chen C."/>
            <person name="Yanf M."/>
            <person name="Daum C."/>
            <person name="Ng V."/>
            <person name="Clum A."/>
            <person name="Steindorff A."/>
            <person name="Ohm R."/>
            <person name="Martin F."/>
            <person name="Silar P."/>
            <person name="Natvig D."/>
            <person name="Lalanne C."/>
            <person name="Gautier V."/>
            <person name="Ament-velasquez S.L."/>
            <person name="Kruys A."/>
            <person name="Hutchinson M.I."/>
            <person name="Powell A.J."/>
            <person name="Barry K."/>
            <person name="Miller A.N."/>
            <person name="Grigoriev I.V."/>
            <person name="Debuchy R."/>
            <person name="Gladieux P."/>
            <person name="Thoren M.H."/>
            <person name="Johannesson H."/>
        </authorList>
    </citation>
    <scope>NUCLEOTIDE SEQUENCE</scope>
    <source>
        <strain evidence="3">SMH3187-1</strain>
    </source>
</reference>
<feature type="domain" description="SRR1-like" evidence="2">
    <location>
        <begin position="189"/>
        <end position="332"/>
    </location>
</feature>
<proteinExistence type="predicted"/>
<protein>
    <recommendedName>
        <fullName evidence="2">SRR1-like domain-containing protein</fullName>
    </recommendedName>
</protein>
<comment type="caution">
    <text evidence="3">The sequence shown here is derived from an EMBL/GenBank/DDBJ whole genome shotgun (WGS) entry which is preliminary data.</text>
</comment>
<organism evidence="3 4">
    <name type="scientific">Schizothecium vesticola</name>
    <dbReference type="NCBI Taxonomy" id="314040"/>
    <lineage>
        <taxon>Eukaryota</taxon>
        <taxon>Fungi</taxon>
        <taxon>Dikarya</taxon>
        <taxon>Ascomycota</taxon>
        <taxon>Pezizomycotina</taxon>
        <taxon>Sordariomycetes</taxon>
        <taxon>Sordariomycetidae</taxon>
        <taxon>Sordariales</taxon>
        <taxon>Schizotheciaceae</taxon>
        <taxon>Schizothecium</taxon>
    </lineage>
</organism>
<evidence type="ECO:0000256" key="1">
    <source>
        <dbReference type="SAM" id="MobiDB-lite"/>
    </source>
</evidence>
<accession>A0AA40BPS7</accession>
<dbReference type="EMBL" id="JAUKUD010000007">
    <property type="protein sequence ID" value="KAK0738195.1"/>
    <property type="molecule type" value="Genomic_DNA"/>
</dbReference>
<feature type="region of interest" description="Disordered" evidence="1">
    <location>
        <begin position="59"/>
        <end position="79"/>
    </location>
</feature>
<evidence type="ECO:0000313" key="4">
    <source>
        <dbReference type="Proteomes" id="UP001172155"/>
    </source>
</evidence>
<gene>
    <name evidence="3" type="ORF">B0T18DRAFT_240747</name>
</gene>
<sequence>MGSHFQEPLPAADTDAVLAESFKLFTDLPKARKLEKKPADSSAHSKSVKFVLPSSPIELKSQEADEDSGGAGPSGSRTCEQASLQNRYWKGLPVFTRGEIAELGDLIDRGRIQYSSKPRINYESHHNFEVRTQHDDKLVYDPLPLKAVLKPDESRFKVAARTAKLAVAFQQELARWRASAPSEELHEILTRAEIPPIKKIVAFGLGTMMQHHIDEPLSRPLAQHAMLLQVAEFFHETQPCILLQDPDYREHDKAVVESLWVNAGFVDDPQGFLEIDDDTLVISIRPDVPVRTIVADIATPAAMIWAGRPLWAYMDPKKKELDPDPASPRLDYLMQNVYAAFPYPACPLTNTGWKSSVLNQIICVRDIDHLKDVDMKDKINTDMGLKHLVLKARSTAETTSAVGNGTTSAAVNGTTSAAVNGTTSAAVNGTKPLSEER</sequence>
<keyword evidence="4" id="KW-1185">Reference proteome</keyword>
<evidence type="ECO:0000313" key="3">
    <source>
        <dbReference type="EMBL" id="KAK0738195.1"/>
    </source>
</evidence>
<name>A0AA40BPS7_9PEZI</name>
<dbReference type="Proteomes" id="UP001172155">
    <property type="component" value="Unassembled WGS sequence"/>
</dbReference>
<evidence type="ECO:0000259" key="2">
    <source>
        <dbReference type="Pfam" id="PF07985"/>
    </source>
</evidence>
<dbReference type="AlphaFoldDB" id="A0AA40BPS7"/>
<dbReference type="InterPro" id="IPR012942">
    <property type="entry name" value="SRR1-like"/>
</dbReference>
<dbReference type="Pfam" id="PF07985">
    <property type="entry name" value="SRR1"/>
    <property type="match status" value="1"/>
</dbReference>